<organism evidence="1 2">
    <name type="scientific">Paenibacillus cellulosilyticus</name>
    <dbReference type="NCBI Taxonomy" id="375489"/>
    <lineage>
        <taxon>Bacteria</taxon>
        <taxon>Bacillati</taxon>
        <taxon>Bacillota</taxon>
        <taxon>Bacilli</taxon>
        <taxon>Bacillales</taxon>
        <taxon>Paenibacillaceae</taxon>
        <taxon>Paenibacillus</taxon>
    </lineage>
</organism>
<name>A0A2V2YUZ3_9BACL</name>
<dbReference type="OrthoDB" id="9813772at2"/>
<dbReference type="RefSeq" id="WP_110043601.1">
    <property type="nucleotide sequence ID" value="NZ_CP054613.1"/>
</dbReference>
<proteinExistence type="predicted"/>
<gene>
    <name evidence="1" type="ORF">DFQ01_10535</name>
</gene>
<comment type="caution">
    <text evidence="1">The sequence shown here is derived from an EMBL/GenBank/DDBJ whole genome shotgun (WGS) entry which is preliminary data.</text>
</comment>
<keyword evidence="2" id="KW-1185">Reference proteome</keyword>
<sequence length="236" mass="26947">MSNPLTVRFNTPDYVFHGTIMKYCNGLIEKPINLKFAGKNKDFGSGLYTTIDFYQASRWAKSFYEDELLAAEEDGSNIAPCVVVYQLAPEKLVPQVIEVLDFRGESRAWSNFILRHRFDSSVGECMCERHPQIVCGSMADNNTGVVIHAFREDGRNVDNVHDQEWFANAIVWTKDGSKFLSGLELGDQIAFFDEDINSMLVPVGYYQFDTNITVSDARDYWEGWECHVKRRDVPSV</sequence>
<dbReference type="AlphaFoldDB" id="A0A2V2YUZ3"/>
<evidence type="ECO:0000313" key="2">
    <source>
        <dbReference type="Proteomes" id="UP000246635"/>
    </source>
</evidence>
<protein>
    <submittedName>
        <fullName evidence="1">Uncharacterized protein DUF3990</fullName>
    </submittedName>
</protein>
<dbReference type="Proteomes" id="UP000246635">
    <property type="component" value="Unassembled WGS sequence"/>
</dbReference>
<dbReference type="InterPro" id="IPR025051">
    <property type="entry name" value="DUF3990"/>
</dbReference>
<dbReference type="Pfam" id="PF13151">
    <property type="entry name" value="DUF3990"/>
    <property type="match status" value="1"/>
</dbReference>
<reference evidence="1 2" key="1">
    <citation type="submission" date="2018-05" db="EMBL/GenBank/DDBJ databases">
        <title>Genomic Encyclopedia of Type Strains, Phase III (KMG-III): the genomes of soil and plant-associated and newly described type strains.</title>
        <authorList>
            <person name="Whitman W."/>
        </authorList>
    </citation>
    <scope>NUCLEOTIDE SEQUENCE [LARGE SCALE GENOMIC DNA]</scope>
    <source>
        <strain evidence="1 2">CECT 5696</strain>
    </source>
</reference>
<dbReference type="EMBL" id="QGTQ01000005">
    <property type="protein sequence ID" value="PWW05052.1"/>
    <property type="molecule type" value="Genomic_DNA"/>
</dbReference>
<accession>A0A2V2YUZ3</accession>
<evidence type="ECO:0000313" key="1">
    <source>
        <dbReference type="EMBL" id="PWW05052.1"/>
    </source>
</evidence>